<sequence length="123" mass="13241">MKYLNLYATAAASLNNAANIELFGKRIRGFQISIVSDLNADGEAANWEISTVPYAQIETNDAVGPLAVLRQFLTESAATGSNRGDLNVFIPIDYVWTSGSRLYLNAVLTGTTSSSCNVIVAYE</sequence>
<evidence type="ECO:0000313" key="1">
    <source>
        <dbReference type="EMBL" id="CRY96533.1"/>
    </source>
</evidence>
<accession>A0A0H5Q3R8</accession>
<proteinExistence type="predicted"/>
<organism evidence="1">
    <name type="scientific">uncultured prokaryote</name>
    <dbReference type="NCBI Taxonomy" id="198431"/>
    <lineage>
        <taxon>unclassified sequences</taxon>
        <taxon>environmental samples</taxon>
    </lineage>
</organism>
<reference evidence="1" key="1">
    <citation type="submission" date="2015-06" db="EMBL/GenBank/DDBJ databases">
        <authorList>
            <person name="Joergensen T."/>
        </authorList>
    </citation>
    <scope>NUCLEOTIDE SEQUENCE</scope>
    <source>
        <strain evidence="1">RGFK1129</strain>
    </source>
</reference>
<dbReference type="AlphaFoldDB" id="A0A0H5Q3R8"/>
<protein>
    <submittedName>
        <fullName evidence="1">Uncharacterized protein</fullName>
    </submittedName>
</protein>
<reference evidence="1" key="2">
    <citation type="submission" date="2015-07" db="EMBL/GenBank/DDBJ databases">
        <title>Plasmids, circular viruses and viroids from rat gut.</title>
        <authorList>
            <person name="Jorgensen T.J."/>
            <person name="Hansen M.A."/>
            <person name="Xu Z."/>
            <person name="Tabak M.A."/>
            <person name="Sorensen S.J."/>
            <person name="Hansen L.H."/>
        </authorList>
    </citation>
    <scope>NUCLEOTIDE SEQUENCE</scope>
    <source>
        <strain evidence="1">RGFK1129</strain>
    </source>
</reference>
<name>A0A0H5Q3R8_9ZZZZ</name>
<dbReference type="EMBL" id="LN853709">
    <property type="protein sequence ID" value="CRY96533.1"/>
    <property type="molecule type" value="Genomic_DNA"/>
</dbReference>